<name>A0A0A9HB17_ARUDO</name>
<organism evidence="1">
    <name type="scientific">Arundo donax</name>
    <name type="common">Giant reed</name>
    <name type="synonym">Donax arundinaceus</name>
    <dbReference type="NCBI Taxonomy" id="35708"/>
    <lineage>
        <taxon>Eukaryota</taxon>
        <taxon>Viridiplantae</taxon>
        <taxon>Streptophyta</taxon>
        <taxon>Embryophyta</taxon>
        <taxon>Tracheophyta</taxon>
        <taxon>Spermatophyta</taxon>
        <taxon>Magnoliopsida</taxon>
        <taxon>Liliopsida</taxon>
        <taxon>Poales</taxon>
        <taxon>Poaceae</taxon>
        <taxon>PACMAD clade</taxon>
        <taxon>Arundinoideae</taxon>
        <taxon>Arundineae</taxon>
        <taxon>Arundo</taxon>
    </lineage>
</organism>
<reference evidence="1" key="2">
    <citation type="journal article" date="2015" name="Data Brief">
        <title>Shoot transcriptome of the giant reed, Arundo donax.</title>
        <authorList>
            <person name="Barrero R.A."/>
            <person name="Guerrero F.D."/>
            <person name="Moolhuijzen P."/>
            <person name="Goolsby J.A."/>
            <person name="Tidwell J."/>
            <person name="Bellgard S.E."/>
            <person name="Bellgard M.I."/>
        </authorList>
    </citation>
    <scope>NUCLEOTIDE SEQUENCE</scope>
    <source>
        <tissue evidence="1">Shoot tissue taken approximately 20 cm above the soil surface</tissue>
    </source>
</reference>
<protein>
    <submittedName>
        <fullName evidence="1">Uncharacterized protein</fullName>
    </submittedName>
</protein>
<accession>A0A0A9HB17</accession>
<reference evidence="1" key="1">
    <citation type="submission" date="2014-09" db="EMBL/GenBank/DDBJ databases">
        <authorList>
            <person name="Magalhaes I.L.F."/>
            <person name="Oliveira U."/>
            <person name="Santos F.R."/>
            <person name="Vidigal T.H.D.A."/>
            <person name="Brescovit A.D."/>
            <person name="Santos A.J."/>
        </authorList>
    </citation>
    <scope>NUCLEOTIDE SEQUENCE</scope>
    <source>
        <tissue evidence="1">Shoot tissue taken approximately 20 cm above the soil surface</tissue>
    </source>
</reference>
<evidence type="ECO:0000313" key="1">
    <source>
        <dbReference type="EMBL" id="JAE32031.1"/>
    </source>
</evidence>
<sequence>MTPRSSAAGIGPVVGAATLGYFAGGAARSDATATMGRAFLDLEPSARRLRVCDGGKCLASLERMEEEEEVVVGARRYCAIGAQRKG</sequence>
<dbReference type="AlphaFoldDB" id="A0A0A9HB17"/>
<proteinExistence type="predicted"/>
<dbReference type="EMBL" id="GBRH01165865">
    <property type="protein sequence ID" value="JAE32031.1"/>
    <property type="molecule type" value="Transcribed_RNA"/>
</dbReference>